<gene>
    <name evidence="1" type="ORF">Raf01_21540</name>
</gene>
<dbReference type="RefSeq" id="WP_239133516.1">
    <property type="nucleotide sequence ID" value="NZ_BONZ01000020.1"/>
</dbReference>
<dbReference type="InterPro" id="IPR006439">
    <property type="entry name" value="HAD-SF_hydro_IA"/>
</dbReference>
<dbReference type="EMBL" id="BONZ01000020">
    <property type="protein sequence ID" value="GIH13982.1"/>
    <property type="molecule type" value="Genomic_DNA"/>
</dbReference>
<dbReference type="CDD" id="cd07505">
    <property type="entry name" value="HAD_BPGM-like"/>
    <property type="match status" value="1"/>
</dbReference>
<dbReference type="InterPro" id="IPR023198">
    <property type="entry name" value="PGP-like_dom2"/>
</dbReference>
<dbReference type="SFLD" id="SFLDS00003">
    <property type="entry name" value="Haloacid_Dehalogenase"/>
    <property type="match status" value="1"/>
</dbReference>
<dbReference type="PANTHER" id="PTHR18901:SF38">
    <property type="entry name" value="PSEUDOURIDINE-5'-PHOSPHATASE"/>
    <property type="match status" value="1"/>
</dbReference>
<organism evidence="1 2">
    <name type="scientific">Rugosimonospora africana</name>
    <dbReference type="NCBI Taxonomy" id="556532"/>
    <lineage>
        <taxon>Bacteria</taxon>
        <taxon>Bacillati</taxon>
        <taxon>Actinomycetota</taxon>
        <taxon>Actinomycetes</taxon>
        <taxon>Micromonosporales</taxon>
        <taxon>Micromonosporaceae</taxon>
        <taxon>Rugosimonospora</taxon>
    </lineage>
</organism>
<dbReference type="Pfam" id="PF00702">
    <property type="entry name" value="Hydrolase"/>
    <property type="match status" value="1"/>
</dbReference>
<dbReference type="NCBIfam" id="TIGR01509">
    <property type="entry name" value="HAD-SF-IA-v3"/>
    <property type="match status" value="1"/>
</dbReference>
<keyword evidence="2" id="KW-1185">Reference proteome</keyword>
<dbReference type="Gene3D" id="1.10.150.240">
    <property type="entry name" value="Putative phosphatase, domain 2"/>
    <property type="match status" value="1"/>
</dbReference>
<dbReference type="SFLD" id="SFLDG01129">
    <property type="entry name" value="C1.5:_HAD__Beta-PGM__Phosphata"/>
    <property type="match status" value="1"/>
</dbReference>
<dbReference type="InterPro" id="IPR023214">
    <property type="entry name" value="HAD_sf"/>
</dbReference>
<dbReference type="SUPFAM" id="SSF56784">
    <property type="entry name" value="HAD-like"/>
    <property type="match status" value="1"/>
</dbReference>
<dbReference type="AlphaFoldDB" id="A0A8J3QPQ3"/>
<dbReference type="PRINTS" id="PR00413">
    <property type="entry name" value="HADHALOGNASE"/>
</dbReference>
<sequence length="223" mass="23729">MTGADPLAAVLFDMDGTLVDSEKVWDVGLTELAARYGGVLSAQARVQMVGTSMIDSMTILHNDIGQPWRDPYASTQWLEERVKELFADGLVFRPGAAELLGALFDAGIPMALVTATRRHLVEVALETIGRRYFDAVVCGDEVDESKPHPLPYLTAAALLGVDVSRCVAIEDSPTGAASARAAGAAVIAVPCEVDLSGLAGVTLVDSLVDIDLPYLRRMVSRES</sequence>
<dbReference type="Gene3D" id="3.40.50.1000">
    <property type="entry name" value="HAD superfamily/HAD-like"/>
    <property type="match status" value="1"/>
</dbReference>
<dbReference type="Proteomes" id="UP000642748">
    <property type="component" value="Unassembled WGS sequence"/>
</dbReference>
<dbReference type="PANTHER" id="PTHR18901">
    <property type="entry name" value="2-DEOXYGLUCOSE-6-PHOSPHATE PHOSPHATASE 2"/>
    <property type="match status" value="1"/>
</dbReference>
<comment type="caution">
    <text evidence="1">The sequence shown here is derived from an EMBL/GenBank/DDBJ whole genome shotgun (WGS) entry which is preliminary data.</text>
</comment>
<evidence type="ECO:0000313" key="2">
    <source>
        <dbReference type="Proteomes" id="UP000642748"/>
    </source>
</evidence>
<dbReference type="InterPro" id="IPR036412">
    <property type="entry name" value="HAD-like_sf"/>
</dbReference>
<name>A0A8J3QPQ3_9ACTN</name>
<accession>A0A8J3QPQ3</accession>
<protein>
    <submittedName>
        <fullName evidence="1">Haloacid dehalogenase</fullName>
    </submittedName>
</protein>
<dbReference type="FunFam" id="3.40.50.1000:FF:000162">
    <property type="entry name" value="HAD-like protein"/>
    <property type="match status" value="1"/>
</dbReference>
<proteinExistence type="predicted"/>
<reference evidence="1" key="1">
    <citation type="submission" date="2021-01" db="EMBL/GenBank/DDBJ databases">
        <title>Whole genome shotgun sequence of Rugosimonospora africana NBRC 104875.</title>
        <authorList>
            <person name="Komaki H."/>
            <person name="Tamura T."/>
        </authorList>
    </citation>
    <scope>NUCLEOTIDE SEQUENCE</scope>
    <source>
        <strain evidence="1">NBRC 104875</strain>
    </source>
</reference>
<evidence type="ECO:0000313" key="1">
    <source>
        <dbReference type="EMBL" id="GIH13982.1"/>
    </source>
</evidence>